<dbReference type="PRINTS" id="PR00299">
    <property type="entry name" value="ACRYSTALLIN"/>
</dbReference>
<gene>
    <name evidence="4" type="ORF">HPBE_LOCUS3222</name>
</gene>
<reference evidence="4 5" key="1">
    <citation type="submission" date="2018-11" db="EMBL/GenBank/DDBJ databases">
        <authorList>
            <consortium name="Pathogen Informatics"/>
        </authorList>
    </citation>
    <scope>NUCLEOTIDE SEQUENCE [LARGE SCALE GENOMIC DNA]</scope>
</reference>
<dbReference type="Proteomes" id="UP000050761">
    <property type="component" value="Unassembled WGS sequence"/>
</dbReference>
<protein>
    <submittedName>
        <fullName evidence="6">SHSP domain-containing protein</fullName>
    </submittedName>
</protein>
<dbReference type="CDD" id="cd06526">
    <property type="entry name" value="metazoan_ACD"/>
    <property type="match status" value="1"/>
</dbReference>
<evidence type="ECO:0000256" key="1">
    <source>
        <dbReference type="PROSITE-ProRule" id="PRU00285"/>
    </source>
</evidence>
<dbReference type="InterPro" id="IPR001436">
    <property type="entry name" value="Alpha-crystallin/sHSP_animal"/>
</dbReference>
<dbReference type="PANTHER" id="PTHR45640">
    <property type="entry name" value="HEAT SHOCK PROTEIN HSP-12.2-RELATED"/>
    <property type="match status" value="1"/>
</dbReference>
<dbReference type="PANTHER" id="PTHR45640:SF32">
    <property type="entry name" value="STRESS-INDUCED PROTEIN 1"/>
    <property type="match status" value="1"/>
</dbReference>
<evidence type="ECO:0000313" key="5">
    <source>
        <dbReference type="Proteomes" id="UP000050761"/>
    </source>
</evidence>
<dbReference type="GO" id="GO:0042026">
    <property type="term" value="P:protein refolding"/>
    <property type="evidence" value="ECO:0007669"/>
    <property type="project" value="TreeGrafter"/>
</dbReference>
<organism evidence="5 6">
    <name type="scientific">Heligmosomoides polygyrus</name>
    <name type="common">Parasitic roundworm</name>
    <dbReference type="NCBI Taxonomy" id="6339"/>
    <lineage>
        <taxon>Eukaryota</taxon>
        <taxon>Metazoa</taxon>
        <taxon>Ecdysozoa</taxon>
        <taxon>Nematoda</taxon>
        <taxon>Chromadorea</taxon>
        <taxon>Rhabditida</taxon>
        <taxon>Rhabditina</taxon>
        <taxon>Rhabditomorpha</taxon>
        <taxon>Strongyloidea</taxon>
        <taxon>Heligmosomidae</taxon>
        <taxon>Heligmosomoides</taxon>
    </lineage>
</organism>
<dbReference type="GO" id="GO:0009408">
    <property type="term" value="P:response to heat"/>
    <property type="evidence" value="ECO:0007669"/>
    <property type="project" value="TreeGrafter"/>
</dbReference>
<evidence type="ECO:0000313" key="6">
    <source>
        <dbReference type="WBParaSite" id="HPBE_0000322101-mRNA-1"/>
    </source>
</evidence>
<reference evidence="6" key="2">
    <citation type="submission" date="2019-09" db="UniProtKB">
        <authorList>
            <consortium name="WormBaseParasite"/>
        </authorList>
    </citation>
    <scope>IDENTIFICATION</scope>
</reference>
<dbReference type="PROSITE" id="PS01031">
    <property type="entry name" value="SHSP"/>
    <property type="match status" value="1"/>
</dbReference>
<dbReference type="GO" id="GO:0005737">
    <property type="term" value="C:cytoplasm"/>
    <property type="evidence" value="ECO:0007669"/>
    <property type="project" value="TreeGrafter"/>
</dbReference>
<feature type="domain" description="SHSP" evidence="3">
    <location>
        <begin position="1"/>
        <end position="98"/>
    </location>
</feature>
<keyword evidence="5" id="KW-1185">Reference proteome</keyword>
<comment type="similarity">
    <text evidence="1 2">Belongs to the small heat shock protein (HSP20) family.</text>
</comment>
<dbReference type="InterPro" id="IPR002068">
    <property type="entry name" value="A-crystallin/Hsp20_dom"/>
</dbReference>
<dbReference type="AlphaFoldDB" id="A0A183FAM9"/>
<dbReference type="SUPFAM" id="SSF49764">
    <property type="entry name" value="HSP20-like chaperones"/>
    <property type="match status" value="1"/>
</dbReference>
<evidence type="ECO:0000256" key="2">
    <source>
        <dbReference type="RuleBase" id="RU003616"/>
    </source>
</evidence>
<dbReference type="GO" id="GO:0051082">
    <property type="term" value="F:unfolded protein binding"/>
    <property type="evidence" value="ECO:0007669"/>
    <property type="project" value="TreeGrafter"/>
</dbReference>
<accession>A0A183FAM9</accession>
<dbReference type="Pfam" id="PF00011">
    <property type="entry name" value="HSP20"/>
    <property type="match status" value="1"/>
</dbReference>
<proteinExistence type="inferred from homology"/>
<dbReference type="EMBL" id="UZAH01007157">
    <property type="protein sequence ID" value="VDO32249.1"/>
    <property type="molecule type" value="Genomic_DNA"/>
</dbReference>
<sequence>MTVNNESKFAVTIDVSKFKPENLKVNIDGRQLTVEGKEERKDDNGYSMSSFVRQWVLPENVNLEAIRSSLSENGRLSVEAPKVTNTVESGRSIPIERVSEKE</sequence>
<accession>A0A3P7UKD7</accession>
<dbReference type="WBParaSite" id="HPBE_0000322101-mRNA-1">
    <property type="protein sequence ID" value="HPBE_0000322101-mRNA-1"/>
    <property type="gene ID" value="HPBE_0000322101"/>
</dbReference>
<evidence type="ECO:0000259" key="3">
    <source>
        <dbReference type="PROSITE" id="PS01031"/>
    </source>
</evidence>
<dbReference type="InterPro" id="IPR008978">
    <property type="entry name" value="HSP20-like_chaperone"/>
</dbReference>
<dbReference type="OrthoDB" id="1431247at2759"/>
<dbReference type="GO" id="GO:0036498">
    <property type="term" value="P:IRE1-mediated unfolded protein response"/>
    <property type="evidence" value="ECO:0007669"/>
    <property type="project" value="TreeGrafter"/>
</dbReference>
<name>A0A183FAM9_HELPZ</name>
<evidence type="ECO:0000313" key="4">
    <source>
        <dbReference type="EMBL" id="VDO32249.1"/>
    </source>
</evidence>
<dbReference type="Gene3D" id="2.60.40.790">
    <property type="match status" value="1"/>
</dbReference>
<dbReference type="GO" id="GO:0005634">
    <property type="term" value="C:nucleus"/>
    <property type="evidence" value="ECO:0007669"/>
    <property type="project" value="TreeGrafter"/>
</dbReference>